<keyword evidence="5 8" id="KW-0371">Homeobox</keyword>
<dbReference type="Gene3D" id="1.10.10.60">
    <property type="entry name" value="Homeodomain-like"/>
    <property type="match status" value="1"/>
</dbReference>
<evidence type="ECO:0000256" key="2">
    <source>
        <dbReference type="ARBA" id="ARBA00022473"/>
    </source>
</evidence>
<evidence type="ECO:0000256" key="3">
    <source>
        <dbReference type="ARBA" id="ARBA00023015"/>
    </source>
</evidence>
<evidence type="ECO:0000256" key="4">
    <source>
        <dbReference type="ARBA" id="ARBA00023125"/>
    </source>
</evidence>
<feature type="DNA-binding region" description="Homeobox" evidence="8">
    <location>
        <begin position="246"/>
        <end position="290"/>
    </location>
</feature>
<dbReference type="InterPro" id="IPR001827">
    <property type="entry name" value="Homeobox_Antennapedia_CS"/>
</dbReference>
<keyword evidence="2" id="KW-0217">Developmental protein</keyword>
<dbReference type="Pfam" id="PF00046">
    <property type="entry name" value="Homeodomain"/>
    <property type="match status" value="1"/>
</dbReference>
<dbReference type="CDD" id="cd00086">
    <property type="entry name" value="homeodomain"/>
    <property type="match status" value="1"/>
</dbReference>
<dbReference type="SMART" id="SM00389">
    <property type="entry name" value="HOX"/>
    <property type="match status" value="1"/>
</dbReference>
<sequence length="306" mass="33519">MNYEFERETGFINSQPSLAECLTSFPPVGDTFQSSSIKNSTLSHSTLIPPPFEQTIPSLNPGSHPRHSRPKQSLNGCSPLPAASLPPEYPWMKEKKASKKSQLPTSTATAAEPGPICFSPKDSPDIPESGGGASLATEDPALPRLFIQTTGFQVSSRALSQHHQGYSGATMGQLQYTHAAYGHEQANLSFAACGSHLSPLHVTTHDTCCSPLPESTSPAQTFDWMKVKRNPPKTGKAGEYGFAGQPNMVRTNFSTKQLTELEKEFHFNKYLTRARRVEIAAALQLNETQRPLRLTPIHRDKVILYS</sequence>
<comment type="caution">
    <text evidence="12">The sequence shown here is derived from an EMBL/GenBank/DDBJ whole genome shotgun (WGS) entry which is preliminary data.</text>
</comment>
<keyword evidence="6" id="KW-0804">Transcription</keyword>
<keyword evidence="13" id="KW-1185">Reference proteome</keyword>
<keyword evidence="7 8" id="KW-0539">Nucleus</keyword>
<dbReference type="PANTHER" id="PTHR45946:SF3">
    <property type="entry name" value="HOMEOBOX PROTEIN HOX-A1"/>
    <property type="match status" value="1"/>
</dbReference>
<evidence type="ECO:0000256" key="6">
    <source>
        <dbReference type="ARBA" id="ARBA00023163"/>
    </source>
</evidence>
<keyword evidence="3" id="KW-0805">Transcription regulation</keyword>
<dbReference type="GO" id="GO:0005634">
    <property type="term" value="C:nucleus"/>
    <property type="evidence" value="ECO:0007669"/>
    <property type="project" value="UniProtKB-SubCell"/>
</dbReference>
<name>A0A9D3S5U3_ANGAN</name>
<dbReference type="GO" id="GO:0000981">
    <property type="term" value="F:DNA-binding transcription factor activity, RNA polymerase II-specific"/>
    <property type="evidence" value="ECO:0007669"/>
    <property type="project" value="TreeGrafter"/>
</dbReference>
<organism evidence="12 13">
    <name type="scientific">Anguilla anguilla</name>
    <name type="common">European freshwater eel</name>
    <name type="synonym">Muraena anguilla</name>
    <dbReference type="NCBI Taxonomy" id="7936"/>
    <lineage>
        <taxon>Eukaryota</taxon>
        <taxon>Metazoa</taxon>
        <taxon>Chordata</taxon>
        <taxon>Craniata</taxon>
        <taxon>Vertebrata</taxon>
        <taxon>Euteleostomi</taxon>
        <taxon>Actinopterygii</taxon>
        <taxon>Neopterygii</taxon>
        <taxon>Teleostei</taxon>
        <taxon>Anguilliformes</taxon>
        <taxon>Anguillidae</taxon>
        <taxon>Anguilla</taxon>
    </lineage>
</organism>
<feature type="domain" description="Homeobox" evidence="11">
    <location>
        <begin position="244"/>
        <end position="289"/>
    </location>
</feature>
<dbReference type="PANTHER" id="PTHR45946">
    <property type="entry name" value="HOMEOBOX PROTEIN ROUGH-RELATED"/>
    <property type="match status" value="1"/>
</dbReference>
<dbReference type="Proteomes" id="UP001044222">
    <property type="component" value="Unassembled WGS sequence"/>
</dbReference>
<protein>
    <recommendedName>
        <fullName evidence="11">Homeobox domain-containing protein</fullName>
    </recommendedName>
</protein>
<dbReference type="InterPro" id="IPR009057">
    <property type="entry name" value="Homeodomain-like_sf"/>
</dbReference>
<accession>A0A9D3S5U3</accession>
<evidence type="ECO:0000256" key="9">
    <source>
        <dbReference type="RuleBase" id="RU000682"/>
    </source>
</evidence>
<evidence type="ECO:0000256" key="8">
    <source>
        <dbReference type="PROSITE-ProRule" id="PRU00108"/>
    </source>
</evidence>
<reference evidence="12" key="1">
    <citation type="submission" date="2021-01" db="EMBL/GenBank/DDBJ databases">
        <title>A chromosome-scale assembly of European eel, Anguilla anguilla.</title>
        <authorList>
            <person name="Henkel C."/>
            <person name="Jong-Raadsen S.A."/>
            <person name="Dufour S."/>
            <person name="Weltzien F.-A."/>
            <person name="Palstra A.P."/>
            <person name="Pelster B."/>
            <person name="Spaink H.P."/>
            <person name="Van Den Thillart G.E."/>
            <person name="Jansen H."/>
            <person name="Zahm M."/>
            <person name="Klopp C."/>
            <person name="Cedric C."/>
            <person name="Louis A."/>
            <person name="Berthelot C."/>
            <person name="Parey E."/>
            <person name="Roest Crollius H."/>
            <person name="Montfort J."/>
            <person name="Robinson-Rechavi M."/>
            <person name="Bucao C."/>
            <person name="Bouchez O."/>
            <person name="Gislard M."/>
            <person name="Lluch J."/>
            <person name="Milhes M."/>
            <person name="Lampietro C."/>
            <person name="Lopez Roques C."/>
            <person name="Donnadieu C."/>
            <person name="Braasch I."/>
            <person name="Desvignes T."/>
            <person name="Postlethwait J."/>
            <person name="Bobe J."/>
            <person name="Guiguen Y."/>
            <person name="Dirks R."/>
        </authorList>
    </citation>
    <scope>NUCLEOTIDE SEQUENCE</scope>
    <source>
        <strain evidence="12">Tag_6206</strain>
        <tissue evidence="12">Liver</tissue>
    </source>
</reference>
<evidence type="ECO:0000259" key="11">
    <source>
        <dbReference type="PROSITE" id="PS50071"/>
    </source>
</evidence>
<dbReference type="FunFam" id="1.10.10.60:FF:000113">
    <property type="entry name" value="homeobox protein Hox-B1"/>
    <property type="match status" value="1"/>
</dbReference>
<dbReference type="InterPro" id="IPR001356">
    <property type="entry name" value="HD"/>
</dbReference>
<evidence type="ECO:0000256" key="5">
    <source>
        <dbReference type="ARBA" id="ARBA00023155"/>
    </source>
</evidence>
<evidence type="ECO:0000313" key="13">
    <source>
        <dbReference type="Proteomes" id="UP001044222"/>
    </source>
</evidence>
<evidence type="ECO:0000256" key="7">
    <source>
        <dbReference type="ARBA" id="ARBA00023242"/>
    </source>
</evidence>
<feature type="region of interest" description="Disordered" evidence="10">
    <location>
        <begin position="42"/>
        <end position="80"/>
    </location>
</feature>
<dbReference type="EMBL" id="JAFIRN010000001">
    <property type="protein sequence ID" value="KAG5856679.1"/>
    <property type="molecule type" value="Genomic_DNA"/>
</dbReference>
<gene>
    <name evidence="12" type="ORF">ANANG_G00010470</name>
</gene>
<dbReference type="InterPro" id="IPR046327">
    <property type="entry name" value="HXA1/B1/D1"/>
</dbReference>
<feature type="region of interest" description="Disordered" evidence="10">
    <location>
        <begin position="93"/>
        <end position="117"/>
    </location>
</feature>
<dbReference type="PROSITE" id="PS50071">
    <property type="entry name" value="HOMEOBOX_2"/>
    <property type="match status" value="1"/>
</dbReference>
<keyword evidence="4 8" id="KW-0238">DNA-binding</keyword>
<proteinExistence type="predicted"/>
<feature type="compositionally biased region" description="Polar residues" evidence="10">
    <location>
        <begin position="100"/>
        <end position="109"/>
    </location>
</feature>
<comment type="subcellular location">
    <subcellularLocation>
        <location evidence="1 8 9">Nucleus</location>
    </subcellularLocation>
</comment>
<dbReference type="AlphaFoldDB" id="A0A9D3S5U3"/>
<dbReference type="SUPFAM" id="SSF46689">
    <property type="entry name" value="Homeodomain-like"/>
    <property type="match status" value="1"/>
</dbReference>
<dbReference type="PROSITE" id="PS00032">
    <property type="entry name" value="ANTENNAPEDIA"/>
    <property type="match status" value="1"/>
</dbReference>
<dbReference type="GO" id="GO:0000978">
    <property type="term" value="F:RNA polymerase II cis-regulatory region sequence-specific DNA binding"/>
    <property type="evidence" value="ECO:0007669"/>
    <property type="project" value="TreeGrafter"/>
</dbReference>
<evidence type="ECO:0000256" key="10">
    <source>
        <dbReference type="SAM" id="MobiDB-lite"/>
    </source>
</evidence>
<evidence type="ECO:0000313" key="12">
    <source>
        <dbReference type="EMBL" id="KAG5856679.1"/>
    </source>
</evidence>
<evidence type="ECO:0000256" key="1">
    <source>
        <dbReference type="ARBA" id="ARBA00004123"/>
    </source>
</evidence>